<dbReference type="EMBL" id="HG994583">
    <property type="protein sequence ID" value="CAF2914435.1"/>
    <property type="molecule type" value="Genomic_DNA"/>
</dbReference>
<dbReference type="Proteomes" id="UP000675881">
    <property type="component" value="Chromosome 4"/>
</dbReference>
<protein>
    <submittedName>
        <fullName evidence="2">(salmon louse) hypothetical protein</fullName>
    </submittedName>
</protein>
<dbReference type="PANTHER" id="PTHR37984:SF9">
    <property type="entry name" value="INTEGRASE CATALYTIC DOMAIN-CONTAINING PROTEIN"/>
    <property type="match status" value="1"/>
</dbReference>
<evidence type="ECO:0000313" key="3">
    <source>
        <dbReference type="Proteomes" id="UP000675881"/>
    </source>
</evidence>
<dbReference type="SUPFAM" id="SSF56672">
    <property type="entry name" value="DNA/RNA polymerases"/>
    <property type="match status" value="1"/>
</dbReference>
<evidence type="ECO:0000313" key="2">
    <source>
        <dbReference type="EMBL" id="CAF2914435.1"/>
    </source>
</evidence>
<dbReference type="GO" id="GO:0071897">
    <property type="term" value="P:DNA biosynthetic process"/>
    <property type="evidence" value="ECO:0007669"/>
    <property type="project" value="UniProtKB-ARBA"/>
</dbReference>
<keyword evidence="3" id="KW-1185">Reference proteome</keyword>
<dbReference type="OrthoDB" id="6366253at2759"/>
<gene>
    <name evidence="2" type="ORF">LSAA_8237</name>
</gene>
<organism evidence="2 3">
    <name type="scientific">Lepeophtheirus salmonis</name>
    <name type="common">Salmon louse</name>
    <name type="synonym">Caligus salmonis</name>
    <dbReference type="NCBI Taxonomy" id="72036"/>
    <lineage>
        <taxon>Eukaryota</taxon>
        <taxon>Metazoa</taxon>
        <taxon>Ecdysozoa</taxon>
        <taxon>Arthropoda</taxon>
        <taxon>Crustacea</taxon>
        <taxon>Multicrustacea</taxon>
        <taxon>Hexanauplia</taxon>
        <taxon>Copepoda</taxon>
        <taxon>Siphonostomatoida</taxon>
        <taxon>Caligidae</taxon>
        <taxon>Lepeophtheirus</taxon>
    </lineage>
</organism>
<reference evidence="2" key="1">
    <citation type="submission" date="2021-02" db="EMBL/GenBank/DDBJ databases">
        <authorList>
            <person name="Bekaert M."/>
        </authorList>
    </citation>
    <scope>NUCLEOTIDE SEQUENCE</scope>
    <source>
        <strain evidence="2">IoA-00</strain>
    </source>
</reference>
<dbReference type="AlphaFoldDB" id="A0A7R8CVP6"/>
<accession>A0A7R8CVP6</accession>
<dbReference type="PANTHER" id="PTHR37984">
    <property type="entry name" value="PROTEIN CBG26694"/>
    <property type="match status" value="1"/>
</dbReference>
<sequence>MEQSSRNCGKTHSHSKQECPAKGQSCNSCKKKGHYASMCQSSKVSYVYVGNVDKQSPELKSTKFHELRSITAHFFSMNGISVGSLRNVFPNSGASANFISTQNAERLGFNINSGKKTEAGRAFEEVKKCLVSPPILTTFDPKRGTMIQTDTIRINGLRYILLHKDEQDVWKLIEWSSRFVTETESHYYAMVELESLAAVWVLNKCHPPRGHCTRPDLGRHCPKKNDQQNINPVLKPYAKNLPHLIIDSTILFGDRIIIPRLKRDKILPRLHSSHQETERTLKRPTKLFFGLELEQIYATSLKLVKNSKVVNQAYPRNLFNRPYL</sequence>
<proteinExistence type="predicted"/>
<name>A0A7R8CVP6_LEPSM</name>
<dbReference type="InterPro" id="IPR050951">
    <property type="entry name" value="Retrovirus_Pol_polyprotein"/>
</dbReference>
<dbReference type="Pfam" id="PF17919">
    <property type="entry name" value="RT_RNaseH_2"/>
    <property type="match status" value="1"/>
</dbReference>
<dbReference type="InterPro" id="IPR041577">
    <property type="entry name" value="RT_RNaseH_2"/>
</dbReference>
<dbReference type="InterPro" id="IPR043502">
    <property type="entry name" value="DNA/RNA_pol_sf"/>
</dbReference>
<evidence type="ECO:0000259" key="1">
    <source>
        <dbReference type="Pfam" id="PF17919"/>
    </source>
</evidence>
<feature type="domain" description="Reverse transcriptase/retrotransposon-derived protein RNase H-like" evidence="1">
    <location>
        <begin position="118"/>
        <end position="207"/>
    </location>
</feature>